<keyword evidence="3" id="KW-1185">Reference proteome</keyword>
<dbReference type="EMBL" id="OZ022410">
    <property type="protein sequence ID" value="CAK9441352.1"/>
    <property type="molecule type" value="Genomic_DNA"/>
</dbReference>
<proteinExistence type="predicted"/>
<reference evidence="2 3" key="1">
    <citation type="submission" date="2024-03" db="EMBL/GenBank/DDBJ databases">
        <authorList>
            <person name="Brejova B."/>
        </authorList>
    </citation>
    <scope>NUCLEOTIDE SEQUENCE [LARGE SCALE GENOMIC DNA]</scope>
    <source>
        <strain evidence="2 3">CBS 14171</strain>
    </source>
</reference>
<keyword evidence="1" id="KW-0812">Transmembrane</keyword>
<feature type="transmembrane region" description="Helical" evidence="1">
    <location>
        <begin position="40"/>
        <end position="61"/>
    </location>
</feature>
<name>A0ABP0ZVA5_9ASCO</name>
<dbReference type="GeneID" id="92210416"/>
<organism evidence="2 3">
    <name type="scientific">Lodderomyces beijingensis</name>
    <dbReference type="NCBI Taxonomy" id="1775926"/>
    <lineage>
        <taxon>Eukaryota</taxon>
        <taxon>Fungi</taxon>
        <taxon>Dikarya</taxon>
        <taxon>Ascomycota</taxon>
        <taxon>Saccharomycotina</taxon>
        <taxon>Pichiomycetes</taxon>
        <taxon>Debaryomycetaceae</taxon>
        <taxon>Candida/Lodderomyces clade</taxon>
        <taxon>Lodderomyces</taxon>
    </lineage>
</organism>
<dbReference type="RefSeq" id="XP_066832158.1">
    <property type="nucleotide sequence ID" value="XM_066975529.1"/>
</dbReference>
<evidence type="ECO:0008006" key="4">
    <source>
        <dbReference type="Google" id="ProtNLM"/>
    </source>
</evidence>
<gene>
    <name evidence="2" type="ORF">LODBEIA_P52200</name>
</gene>
<keyword evidence="1" id="KW-0472">Membrane</keyword>
<accession>A0ABP0ZVA5</accession>
<evidence type="ECO:0000256" key="1">
    <source>
        <dbReference type="SAM" id="Phobius"/>
    </source>
</evidence>
<sequence>MTPLLDLLHRFDDYVTAQLASNAFTANLLTTPTSKLITEALIIVFILLSSYEVVYWSGIYLRLWEYHAKDIFPEVPVHCAHINIRLNVISADKVSKLSEYCELKRKFYSNIIYWKQLNSISDDLFALDQFVRFYFEFSPEDFEMNKEPEYGSTISHLRLKVLKLFNSAESFASFERGHVARDDVKIFNNKNEEVPVSLNEEYLSKCNIETGNVIDVVVVV</sequence>
<dbReference type="Proteomes" id="UP001497383">
    <property type="component" value="Chromosome 6"/>
</dbReference>
<keyword evidence="1" id="KW-1133">Transmembrane helix</keyword>
<evidence type="ECO:0000313" key="3">
    <source>
        <dbReference type="Proteomes" id="UP001497383"/>
    </source>
</evidence>
<evidence type="ECO:0000313" key="2">
    <source>
        <dbReference type="EMBL" id="CAK9441352.1"/>
    </source>
</evidence>
<protein>
    <recommendedName>
        <fullName evidence="4">Ubiquitin-like domain-containing protein</fullName>
    </recommendedName>
</protein>